<feature type="region of interest" description="Disordered" evidence="2">
    <location>
        <begin position="834"/>
        <end position="866"/>
    </location>
</feature>
<dbReference type="PANTHER" id="PTHR46708">
    <property type="entry name" value="TENASCIN"/>
    <property type="match status" value="1"/>
</dbReference>
<organism evidence="7 8">
    <name type="scientific">Mytilus galloprovincialis</name>
    <name type="common">Mediterranean mussel</name>
    <dbReference type="NCBI Taxonomy" id="29158"/>
    <lineage>
        <taxon>Eukaryota</taxon>
        <taxon>Metazoa</taxon>
        <taxon>Spiralia</taxon>
        <taxon>Lophotrochozoa</taxon>
        <taxon>Mollusca</taxon>
        <taxon>Bivalvia</taxon>
        <taxon>Autobranchia</taxon>
        <taxon>Pteriomorphia</taxon>
        <taxon>Mytilida</taxon>
        <taxon>Mytiloidea</taxon>
        <taxon>Mytilidae</taxon>
        <taxon>Mytilinae</taxon>
        <taxon>Mytilus</taxon>
    </lineage>
</organism>
<evidence type="ECO:0000259" key="6">
    <source>
        <dbReference type="PROSITE" id="PS50853"/>
    </source>
</evidence>
<evidence type="ECO:0000256" key="3">
    <source>
        <dbReference type="SAM" id="Phobius"/>
    </source>
</evidence>
<dbReference type="PROSITE" id="PS50853">
    <property type="entry name" value="FN3"/>
    <property type="match status" value="2"/>
</dbReference>
<protein>
    <submittedName>
        <fullName evidence="7">Cytokine receptor domeless</fullName>
    </submittedName>
</protein>
<dbReference type="InterPro" id="IPR036179">
    <property type="entry name" value="Ig-like_dom_sf"/>
</dbReference>
<evidence type="ECO:0000256" key="1">
    <source>
        <dbReference type="ARBA" id="ARBA00022737"/>
    </source>
</evidence>
<evidence type="ECO:0000259" key="5">
    <source>
        <dbReference type="PROSITE" id="PS50835"/>
    </source>
</evidence>
<feature type="region of interest" description="Disordered" evidence="2">
    <location>
        <begin position="967"/>
        <end position="990"/>
    </location>
</feature>
<dbReference type="InterPro" id="IPR036116">
    <property type="entry name" value="FN3_sf"/>
</dbReference>
<feature type="domain" description="Fibronectin type-III" evidence="6">
    <location>
        <begin position="533"/>
        <end position="633"/>
    </location>
</feature>
<proteinExistence type="predicted"/>
<evidence type="ECO:0000256" key="2">
    <source>
        <dbReference type="SAM" id="MobiDB-lite"/>
    </source>
</evidence>
<feature type="signal peptide" evidence="4">
    <location>
        <begin position="1"/>
        <end position="16"/>
    </location>
</feature>
<comment type="caution">
    <text evidence="7">The sequence shown here is derived from an EMBL/GenBank/DDBJ whole genome shotgun (WGS) entry which is preliminary data.</text>
</comment>
<keyword evidence="1" id="KW-0677">Repeat</keyword>
<feature type="domain" description="Ig-like" evidence="5">
    <location>
        <begin position="21"/>
        <end position="112"/>
    </location>
</feature>
<dbReference type="PANTHER" id="PTHR46708:SF11">
    <property type="entry name" value="RECEPTOR-TYPE TYROSINE-PROTEIN PHOSPHATASE ETA-LIKE"/>
    <property type="match status" value="1"/>
</dbReference>
<dbReference type="InterPro" id="IPR003961">
    <property type="entry name" value="FN3_dom"/>
</dbReference>
<evidence type="ECO:0000313" key="7">
    <source>
        <dbReference type="EMBL" id="VDI25614.1"/>
    </source>
</evidence>
<keyword evidence="8" id="KW-1185">Reference proteome</keyword>
<keyword evidence="3" id="KW-0472">Membrane</keyword>
<dbReference type="AlphaFoldDB" id="A0A8B6DWL2"/>
<feature type="transmembrane region" description="Helical" evidence="3">
    <location>
        <begin position="642"/>
        <end position="664"/>
    </location>
</feature>
<dbReference type="SUPFAM" id="SSF49265">
    <property type="entry name" value="Fibronectin type III"/>
    <property type="match status" value="3"/>
</dbReference>
<keyword evidence="7" id="KW-0675">Receptor</keyword>
<dbReference type="SUPFAM" id="SSF48726">
    <property type="entry name" value="Immunoglobulin"/>
    <property type="match status" value="1"/>
</dbReference>
<evidence type="ECO:0000313" key="8">
    <source>
        <dbReference type="Proteomes" id="UP000596742"/>
    </source>
</evidence>
<sequence>MILWLSIFLVLQTVKGAFHYPGVVLPHDPYVFIGHELRLYCNITDLAVPETSTSLYFTKSNNVFPSSRIQILNSRSIQLILPIYSPSDKGNYVCKLNKTRGNVQVVGNQIVSVEYEPNQIKDITCTVYNWESMTCSWDLGVNYVHLNHIDVQLVWTVKGEQQYDCPHKTLNSCAWKPNDGLDSFRPDMLYYMVIIVRNNKTGNETKSKIFHEQTNKIVKPNSVSDLKASQNSTCLHLEWNHSRTEDKIYRIQYQSRWEISWKVLSLGDVNRKTICNLVPNTEYTVKIACKPFWDGFWSDEVETTIKLDDDVPGAAPEVQPGGFVEKPCSFQDCRVISVYWRPIMDRLTNGEISNYKITSQDFDKQKSPEEIFTGTKTSGQLMLMSGTDYLVDIQGETKKGLSPHRASILILGKDKKPPYPDHFLVEAEQAATYNNLFRLHIKWHQPKTSQQILGYTLFWCKGAQSDYTCLEPIKWAVLKGNQRKYTRTVNKDEMRSLIFGISMETVHPTGDTVSSGILWNECIFMQNERPQLAPKNVRVLSLVEDNSVQVEWEKFACSEMGGYITKFTVFYCESVMGQNCSGTYQFVNVNGHDTSVVLKDMSPKSTYRVWVQAMTSGGLGPESDPVYTTIPVTGISLTTNEIAGISLSILVVVLLALIGFICVFRRCRSAHKPYDIILPNVIFRCYKKEVRDPQNEADDLLSGLQRVPLPHIHIYNSHIIFRRCAAEVKEQFKPYDIDLPNVPLPPIPMIRPSSKTSQSPDSDDDIYSKIPDLPPSPPSPTTPESMSIDMPLIQSGMGSQKGLYGKGGKNYIPFPEGSRSSMVSLFSRLQFPRNSMDSRESHYHDNKTLSSFRPRPQRSSGVSGSADVLSGVVSPYSCVDIVKCPNSEKIPRKHLPFSKPCHSVGSMVDDPTYDETNNLSILSNKIVTQPPCDFDSEDSREHFNIKLPLDRRKNDHFNEDTLKSCTSNEINSALEDDQTQDSNESHETDDKQITSYVQDAGLFAEADNSVFGPPDSNGYVHEPCQKCSNNNDIKMINGYIPTENITQLLPNPNIVVDKEEATYKKELNIKPGPRPVSEVINVPAHFYGSLSLLDAGTATEL</sequence>
<reference evidence="7" key="1">
    <citation type="submission" date="2018-11" db="EMBL/GenBank/DDBJ databases">
        <authorList>
            <person name="Alioto T."/>
            <person name="Alioto T."/>
        </authorList>
    </citation>
    <scope>NUCLEOTIDE SEQUENCE</scope>
</reference>
<keyword evidence="3" id="KW-1133">Transmembrane helix</keyword>
<dbReference type="EMBL" id="UYJE01004171">
    <property type="protein sequence ID" value="VDI25614.1"/>
    <property type="molecule type" value="Genomic_DNA"/>
</dbReference>
<feature type="compositionally biased region" description="Basic and acidic residues" evidence="2">
    <location>
        <begin position="836"/>
        <end position="847"/>
    </location>
</feature>
<feature type="compositionally biased region" description="Pro residues" evidence="2">
    <location>
        <begin position="772"/>
        <end position="781"/>
    </location>
</feature>
<dbReference type="InterPro" id="IPR013783">
    <property type="entry name" value="Ig-like_fold"/>
</dbReference>
<feature type="domain" description="Fibronectin type-III" evidence="6">
    <location>
        <begin position="219"/>
        <end position="308"/>
    </location>
</feature>
<keyword evidence="3" id="KW-0812">Transmembrane</keyword>
<name>A0A8B6DWL2_MYTGA</name>
<dbReference type="InterPro" id="IPR007110">
    <property type="entry name" value="Ig-like_dom"/>
</dbReference>
<dbReference type="Proteomes" id="UP000596742">
    <property type="component" value="Unassembled WGS sequence"/>
</dbReference>
<dbReference type="FunFam" id="2.60.40.10:FF:000028">
    <property type="entry name" value="Neuronal cell adhesion molecule"/>
    <property type="match status" value="1"/>
</dbReference>
<dbReference type="CDD" id="cd00063">
    <property type="entry name" value="FN3"/>
    <property type="match status" value="2"/>
</dbReference>
<dbReference type="OrthoDB" id="6147633at2759"/>
<accession>A0A8B6DWL2</accession>
<evidence type="ECO:0000256" key="4">
    <source>
        <dbReference type="SAM" id="SignalP"/>
    </source>
</evidence>
<gene>
    <name evidence="7" type="ORF">MGAL_10B025503</name>
</gene>
<dbReference type="SMART" id="SM00060">
    <property type="entry name" value="FN3"/>
    <property type="match status" value="3"/>
</dbReference>
<feature type="region of interest" description="Disordered" evidence="2">
    <location>
        <begin position="748"/>
        <end position="787"/>
    </location>
</feature>
<dbReference type="InterPro" id="IPR050991">
    <property type="entry name" value="ECM_Regulatory_Proteins"/>
</dbReference>
<dbReference type="PROSITE" id="PS50835">
    <property type="entry name" value="IG_LIKE"/>
    <property type="match status" value="1"/>
</dbReference>
<feature type="chain" id="PRO_5032802356" evidence="4">
    <location>
        <begin position="17"/>
        <end position="1101"/>
    </location>
</feature>
<dbReference type="Gene3D" id="2.60.40.10">
    <property type="entry name" value="Immunoglobulins"/>
    <property type="match status" value="5"/>
</dbReference>
<keyword evidence="4" id="KW-0732">Signal</keyword>
<dbReference type="Pfam" id="PF00041">
    <property type="entry name" value="fn3"/>
    <property type="match status" value="1"/>
</dbReference>